<accession>A0A126QP36</accession>
<evidence type="ECO:0000256" key="2">
    <source>
        <dbReference type="ARBA" id="ARBA00022857"/>
    </source>
</evidence>
<dbReference type="GO" id="GO:0004735">
    <property type="term" value="F:pyrroline-5-carboxylate reductase activity"/>
    <property type="evidence" value="ECO:0007669"/>
    <property type="project" value="UniProtKB-UniRule"/>
</dbReference>
<dbReference type="AlphaFoldDB" id="A0A126QP36"/>
<dbReference type="InterPro" id="IPR029036">
    <property type="entry name" value="P5CR_dimer"/>
</dbReference>
<keyword evidence="2 4" id="KW-0521">NADP</keyword>
<evidence type="ECO:0000256" key="5">
    <source>
        <dbReference type="NCBIfam" id="TIGR00112"/>
    </source>
</evidence>
<evidence type="ECO:0000259" key="7">
    <source>
        <dbReference type="Pfam" id="PF03807"/>
    </source>
</evidence>
<reference evidence="10 12" key="2">
    <citation type="submission" date="2019-03" db="EMBL/GenBank/DDBJ databases">
        <title>Genomic Encyclopedia of Type Strains, Phase IV (KMG-IV): sequencing the most valuable type-strain genomes for metagenomic binning, comparative biology and taxonomic classification.</title>
        <authorList>
            <person name="Goeker M."/>
        </authorList>
    </citation>
    <scope>NUCLEOTIDE SEQUENCE [LARGE SCALE GENOMIC DNA]</scope>
    <source>
        <strain evidence="10 12">DSM 101483</strain>
    </source>
</reference>
<evidence type="ECO:0000256" key="4">
    <source>
        <dbReference type="HAMAP-Rule" id="MF_01925"/>
    </source>
</evidence>
<dbReference type="FunFam" id="1.10.3730.10:FF:000001">
    <property type="entry name" value="Pyrroline-5-carboxylate reductase"/>
    <property type="match status" value="1"/>
</dbReference>
<evidence type="ECO:0000313" key="11">
    <source>
        <dbReference type="Proteomes" id="UP000055611"/>
    </source>
</evidence>
<dbReference type="InterPro" id="IPR028939">
    <property type="entry name" value="P5C_Rdtase_cat_N"/>
</dbReference>
<comment type="function">
    <text evidence="4">Catalyzes the reduction of 1-pyrroline-5-carboxylate (PCA) to L-proline.</text>
</comment>
<dbReference type="Gene3D" id="1.10.3730.10">
    <property type="entry name" value="ProC C-terminal domain-like"/>
    <property type="match status" value="1"/>
</dbReference>
<keyword evidence="4" id="KW-0641">Proline biosynthesis</keyword>
<comment type="catalytic activity">
    <reaction evidence="4">
        <text>L-proline + NAD(+) = (S)-1-pyrroline-5-carboxylate + NADH + 2 H(+)</text>
        <dbReference type="Rhea" id="RHEA:14105"/>
        <dbReference type="ChEBI" id="CHEBI:15378"/>
        <dbReference type="ChEBI" id="CHEBI:17388"/>
        <dbReference type="ChEBI" id="CHEBI:57540"/>
        <dbReference type="ChEBI" id="CHEBI:57945"/>
        <dbReference type="ChEBI" id="CHEBI:60039"/>
        <dbReference type="EC" id="1.5.1.2"/>
    </reaction>
</comment>
<dbReference type="Proteomes" id="UP000055611">
    <property type="component" value="Chromosome"/>
</dbReference>
<organism evidence="10 12">
    <name type="scientific">Pseudodesulfovibrio indicus</name>
    <dbReference type="NCBI Taxonomy" id="1716143"/>
    <lineage>
        <taxon>Bacteria</taxon>
        <taxon>Pseudomonadati</taxon>
        <taxon>Thermodesulfobacteriota</taxon>
        <taxon>Desulfovibrionia</taxon>
        <taxon>Desulfovibrionales</taxon>
        <taxon>Desulfovibrionaceae</taxon>
    </lineage>
</organism>
<feature type="domain" description="Pyrroline-5-carboxylate reductase dimerisation" evidence="8">
    <location>
        <begin position="160"/>
        <end position="264"/>
    </location>
</feature>
<dbReference type="InterPro" id="IPR008927">
    <property type="entry name" value="6-PGluconate_DH-like_C_sf"/>
</dbReference>
<dbReference type="PANTHER" id="PTHR11645:SF0">
    <property type="entry name" value="PYRROLINE-5-CARBOXYLATE REDUCTASE 3"/>
    <property type="match status" value="1"/>
</dbReference>
<reference evidence="9 11" key="1">
    <citation type="journal article" date="2016" name="Front. Microbiol.">
        <title>Genome Sequence of the Piezophilic, Mesophilic Sulfate-Reducing Bacterium Desulfovibrio indicus J2T.</title>
        <authorList>
            <person name="Cao J."/>
            <person name="Maignien L."/>
            <person name="Shao Z."/>
            <person name="Alain K."/>
            <person name="Jebbar M."/>
        </authorList>
    </citation>
    <scope>NUCLEOTIDE SEQUENCE [LARGE SCALE GENOMIC DNA]</scope>
    <source>
        <strain evidence="9 11">J2</strain>
    </source>
</reference>
<sequence>MTKKLGFIGVGNMGSAIVKGLASGEGIELHGTDFNKANLERLHKEHGLIVHDNATDLAKACDYIVLAVKPQHAEPVVKEVAPLLDKSKCLVTICAGIPLSTYEEWTGNRCPVVRIMPNTPALVGLGVSAICLDNENLTDEMKAFVPEVFAAIGQTHILPEKLFDAFTGVIGSGPAYVFYFMEAMIESGVALGLTRPQTVEMVKGLFLGSATMADQSEHSVTELREMVTSPGGTTIRALMHFDRQALKGDIIDGVFESYYRSIELGEK</sequence>
<dbReference type="Proteomes" id="UP000295506">
    <property type="component" value="Unassembled WGS sequence"/>
</dbReference>
<feature type="binding site" evidence="6">
    <location>
        <begin position="67"/>
        <end position="70"/>
    </location>
    <ligand>
        <name>NADP(+)</name>
        <dbReference type="ChEBI" id="CHEBI:58349"/>
    </ligand>
</feature>
<dbReference type="SUPFAM" id="SSF48179">
    <property type="entry name" value="6-phosphogluconate dehydrogenase C-terminal domain-like"/>
    <property type="match status" value="1"/>
</dbReference>
<evidence type="ECO:0000313" key="12">
    <source>
        <dbReference type="Proteomes" id="UP000295506"/>
    </source>
</evidence>
<dbReference type="HAMAP" id="MF_01925">
    <property type="entry name" value="P5C_reductase"/>
    <property type="match status" value="1"/>
</dbReference>
<keyword evidence="4" id="KW-0028">Amino-acid biosynthesis</keyword>
<dbReference type="PIRSF" id="PIRSF000193">
    <property type="entry name" value="Pyrrol-5-carb_rd"/>
    <property type="match status" value="1"/>
</dbReference>
<dbReference type="GO" id="GO:0055129">
    <property type="term" value="P:L-proline biosynthetic process"/>
    <property type="evidence" value="ECO:0007669"/>
    <property type="project" value="UniProtKB-UniRule"/>
</dbReference>
<evidence type="ECO:0000256" key="1">
    <source>
        <dbReference type="ARBA" id="ARBA00005525"/>
    </source>
</evidence>
<proteinExistence type="inferred from homology"/>
<evidence type="ECO:0000259" key="8">
    <source>
        <dbReference type="Pfam" id="PF14748"/>
    </source>
</evidence>
<dbReference type="NCBIfam" id="TIGR00112">
    <property type="entry name" value="proC"/>
    <property type="match status" value="1"/>
</dbReference>
<dbReference type="EMBL" id="SOBK01000006">
    <property type="protein sequence ID" value="TDT88290.1"/>
    <property type="molecule type" value="Genomic_DNA"/>
</dbReference>
<dbReference type="PANTHER" id="PTHR11645">
    <property type="entry name" value="PYRROLINE-5-CARBOXYLATE REDUCTASE"/>
    <property type="match status" value="1"/>
</dbReference>
<name>A0A126QP36_9BACT</name>
<comment type="pathway">
    <text evidence="4">Amino-acid biosynthesis; L-proline biosynthesis; L-proline from L-glutamate 5-semialdehyde: step 1/1.</text>
</comment>
<dbReference type="GO" id="GO:0005737">
    <property type="term" value="C:cytoplasm"/>
    <property type="evidence" value="ECO:0007669"/>
    <property type="project" value="UniProtKB-SubCell"/>
</dbReference>
<comment type="similarity">
    <text evidence="1 4">Belongs to the pyrroline-5-carboxylate reductase family.</text>
</comment>
<dbReference type="RefSeq" id="WP_066804059.1">
    <property type="nucleotide sequence ID" value="NZ_CP014206.1"/>
</dbReference>
<keyword evidence="4" id="KW-0963">Cytoplasm</keyword>
<dbReference type="EMBL" id="CP014206">
    <property type="protein sequence ID" value="AMK11752.1"/>
    <property type="molecule type" value="Genomic_DNA"/>
</dbReference>
<dbReference type="KEGG" id="dej:AWY79_11830"/>
<dbReference type="OrthoDB" id="9805754at2"/>
<evidence type="ECO:0000313" key="10">
    <source>
        <dbReference type="EMBL" id="TDT88290.1"/>
    </source>
</evidence>
<dbReference type="Pfam" id="PF03807">
    <property type="entry name" value="F420_oxidored"/>
    <property type="match status" value="1"/>
</dbReference>
<keyword evidence="3 4" id="KW-0560">Oxidoreductase</keyword>
<evidence type="ECO:0000256" key="6">
    <source>
        <dbReference type="PIRSR" id="PIRSR000193-1"/>
    </source>
</evidence>
<comment type="catalytic activity">
    <reaction evidence="4">
        <text>L-proline + NADP(+) = (S)-1-pyrroline-5-carboxylate + NADPH + 2 H(+)</text>
        <dbReference type="Rhea" id="RHEA:14109"/>
        <dbReference type="ChEBI" id="CHEBI:15378"/>
        <dbReference type="ChEBI" id="CHEBI:17388"/>
        <dbReference type="ChEBI" id="CHEBI:57783"/>
        <dbReference type="ChEBI" id="CHEBI:58349"/>
        <dbReference type="ChEBI" id="CHEBI:60039"/>
        <dbReference type="EC" id="1.5.1.2"/>
    </reaction>
</comment>
<dbReference type="InterPro" id="IPR000304">
    <property type="entry name" value="Pyrroline-COOH_reductase"/>
</dbReference>
<keyword evidence="11" id="KW-1185">Reference proteome</keyword>
<dbReference type="Gene3D" id="3.40.50.720">
    <property type="entry name" value="NAD(P)-binding Rossmann-like Domain"/>
    <property type="match status" value="1"/>
</dbReference>
<comment type="subcellular location">
    <subcellularLocation>
        <location evidence="4">Cytoplasm</location>
    </subcellularLocation>
</comment>
<dbReference type="Pfam" id="PF14748">
    <property type="entry name" value="P5CR_dimer"/>
    <property type="match status" value="1"/>
</dbReference>
<dbReference type="InterPro" id="IPR036291">
    <property type="entry name" value="NAD(P)-bd_dom_sf"/>
</dbReference>
<feature type="binding site" evidence="6">
    <location>
        <begin position="8"/>
        <end position="13"/>
    </location>
    <ligand>
        <name>NADP(+)</name>
        <dbReference type="ChEBI" id="CHEBI:58349"/>
    </ligand>
</feature>
<evidence type="ECO:0000313" key="9">
    <source>
        <dbReference type="EMBL" id="AMK11752.1"/>
    </source>
</evidence>
<dbReference type="EC" id="1.5.1.2" evidence="4 5"/>
<feature type="domain" description="Pyrroline-5-carboxylate reductase catalytic N-terminal" evidence="7">
    <location>
        <begin position="4"/>
        <end position="96"/>
    </location>
</feature>
<gene>
    <name evidence="4" type="primary">proC</name>
    <name evidence="9" type="ORF">AWY79_11830</name>
    <name evidence="10" type="ORF">EDC59_106103</name>
</gene>
<dbReference type="SUPFAM" id="SSF51735">
    <property type="entry name" value="NAD(P)-binding Rossmann-fold domains"/>
    <property type="match status" value="1"/>
</dbReference>
<evidence type="ECO:0000256" key="3">
    <source>
        <dbReference type="ARBA" id="ARBA00023002"/>
    </source>
</evidence>
<protein>
    <recommendedName>
        <fullName evidence="4 5">Pyrroline-5-carboxylate reductase</fullName>
        <shortName evidence="4">P5C reductase</shortName>
        <shortName evidence="4">P5CR</shortName>
        <ecNumber evidence="4 5">1.5.1.2</ecNumber>
    </recommendedName>
    <alternativeName>
        <fullName evidence="4">PCA reductase</fullName>
    </alternativeName>
</protein>